<comment type="caution">
    <text evidence="1">The sequence shown here is derived from an EMBL/GenBank/DDBJ whole genome shotgun (WGS) entry which is preliminary data.</text>
</comment>
<evidence type="ECO:0000313" key="1">
    <source>
        <dbReference type="EMBL" id="TGE26900.1"/>
    </source>
</evidence>
<evidence type="ECO:0000313" key="2">
    <source>
        <dbReference type="Proteomes" id="UP000298471"/>
    </source>
</evidence>
<gene>
    <name evidence="1" type="ORF">E5K02_10865</name>
</gene>
<dbReference type="AlphaFoldDB" id="A0A4Z0QA53"/>
<name>A0A4Z0QA53_9BACT</name>
<dbReference type="Proteomes" id="UP000298471">
    <property type="component" value="Unassembled WGS sequence"/>
</dbReference>
<keyword evidence="2" id="KW-1185">Reference proteome</keyword>
<protein>
    <submittedName>
        <fullName evidence="1">Uncharacterized protein</fullName>
    </submittedName>
</protein>
<dbReference type="EMBL" id="SRMB01000002">
    <property type="protein sequence ID" value="TGE26900.1"/>
    <property type="molecule type" value="Genomic_DNA"/>
</dbReference>
<proteinExistence type="predicted"/>
<dbReference type="OrthoDB" id="937148at68336"/>
<sequence>MRASFFLLAALGACTTQRVSVPAASTCHVMWEKEPIEYAAADTTSAAYAAVQDFTQHLGAPYALLYMVTVSGRPNQSRCLRIMQRGPDRFTVYTYRRPGQVDSTDFSSSALGKLVPIPSGHFTTLCLDYRSAVRQEMLWVKQGAVTTCSLAGEFADVQVPHPPGPSLEPLAGARTREGVPFLLPADSVVLQPALNLLHEVKDLKW</sequence>
<reference evidence="1 2" key="1">
    <citation type="submission" date="2019-04" db="EMBL/GenBank/DDBJ databases">
        <authorList>
            <person name="Feng G."/>
            <person name="Zhang J."/>
            <person name="Zhu H."/>
        </authorList>
    </citation>
    <scope>NUCLEOTIDE SEQUENCE [LARGE SCALE GENOMIC DNA]</scope>
    <source>
        <strain evidence="1 2">9PBR-1</strain>
    </source>
</reference>
<accession>A0A4Z0QA53</accession>
<organism evidence="1 2">
    <name type="scientific">Hymenobacter metallicola</name>
    <dbReference type="NCBI Taxonomy" id="2563114"/>
    <lineage>
        <taxon>Bacteria</taxon>
        <taxon>Pseudomonadati</taxon>
        <taxon>Bacteroidota</taxon>
        <taxon>Cytophagia</taxon>
        <taxon>Cytophagales</taxon>
        <taxon>Hymenobacteraceae</taxon>
        <taxon>Hymenobacter</taxon>
    </lineage>
</organism>
<dbReference type="RefSeq" id="WP_135394829.1">
    <property type="nucleotide sequence ID" value="NZ_SRMB01000002.1"/>
</dbReference>